<comment type="caution">
    <text evidence="5">The sequence shown here is derived from an EMBL/GenBank/DDBJ whole genome shotgun (WGS) entry which is preliminary data.</text>
</comment>
<dbReference type="Proteomes" id="UP001175604">
    <property type="component" value="Unassembled WGS sequence"/>
</dbReference>
<feature type="domain" description="HTH luxR-type" evidence="4">
    <location>
        <begin position="296"/>
        <end position="361"/>
    </location>
</feature>
<dbReference type="PRINTS" id="PR00038">
    <property type="entry name" value="HTHLUXR"/>
</dbReference>
<dbReference type="PROSITE" id="PS50043">
    <property type="entry name" value="HTH_LUXR_2"/>
    <property type="match status" value="1"/>
</dbReference>
<dbReference type="PANTHER" id="PTHR44688:SF16">
    <property type="entry name" value="DNA-BINDING TRANSCRIPTIONAL ACTIVATOR DEVR_DOSR"/>
    <property type="match status" value="1"/>
</dbReference>
<dbReference type="InterPro" id="IPR000792">
    <property type="entry name" value="Tscrpt_reg_LuxR_C"/>
</dbReference>
<evidence type="ECO:0000259" key="4">
    <source>
        <dbReference type="PROSITE" id="PS50043"/>
    </source>
</evidence>
<dbReference type="CDD" id="cd06170">
    <property type="entry name" value="LuxR_C_like"/>
    <property type="match status" value="1"/>
</dbReference>
<keyword evidence="2" id="KW-0238">DNA-binding</keyword>
<organism evidence="5 6">
    <name type="scientific">Bordetella petrii</name>
    <dbReference type="NCBI Taxonomy" id="94624"/>
    <lineage>
        <taxon>Bacteria</taxon>
        <taxon>Pseudomonadati</taxon>
        <taxon>Pseudomonadota</taxon>
        <taxon>Betaproteobacteria</taxon>
        <taxon>Burkholderiales</taxon>
        <taxon>Alcaligenaceae</taxon>
        <taxon>Bordetella</taxon>
    </lineage>
</organism>
<dbReference type="EMBL" id="JAUDJE010000007">
    <property type="protein sequence ID" value="MDM9559405.1"/>
    <property type="molecule type" value="Genomic_DNA"/>
</dbReference>
<dbReference type="PANTHER" id="PTHR44688">
    <property type="entry name" value="DNA-BINDING TRANSCRIPTIONAL ACTIVATOR DEVR_DOSR"/>
    <property type="match status" value="1"/>
</dbReference>
<dbReference type="SMART" id="SM00421">
    <property type="entry name" value="HTH_LUXR"/>
    <property type="match status" value="1"/>
</dbReference>
<name>A0ABT7W2N1_9BORD</name>
<dbReference type="RefSeq" id="WP_289785560.1">
    <property type="nucleotide sequence ID" value="NZ_JAUDJE010000007.1"/>
</dbReference>
<evidence type="ECO:0000313" key="6">
    <source>
        <dbReference type="Proteomes" id="UP001175604"/>
    </source>
</evidence>
<dbReference type="Gene3D" id="3.30.450.40">
    <property type="match status" value="1"/>
</dbReference>
<sequence length="365" mass="40458">MSSRRSASHALASLHQMTCLDTGGPQLIQPLLQTMHQLIGFESGGYFYPGGDGELEAHMEDPGVAASVPEHFDPRILDSENRMFHNTLRQSSDIALHEHGPRTLGQMLKGSYAELLRSDYYNVVMRPACVGDWLCLALRTPQDQNIGMLFLFRPAGARPFQPGEIALLARLEAHLARALQPGQSEADDRDVQRQGLLIATLDGRPLWICPEAEALMPLAFGWRWRRSAELPAVVQALLQRLAPRPGAVPPPPHLDWCNAQGRFSLRAVRLSAALGHGEAVGIHITQRVARGVRLMSALNALRLPQRQYELAYWLARGLSESQIAQRMGISLNTVVYHRRQLYNRLGAGNRIELLAQLGLNGHAAR</sequence>
<dbReference type="InterPro" id="IPR036388">
    <property type="entry name" value="WH-like_DNA-bd_sf"/>
</dbReference>
<protein>
    <submittedName>
        <fullName evidence="5">LuxR C-terminal-related transcriptional regulator</fullName>
    </submittedName>
</protein>
<evidence type="ECO:0000256" key="3">
    <source>
        <dbReference type="ARBA" id="ARBA00023163"/>
    </source>
</evidence>
<proteinExistence type="predicted"/>
<dbReference type="InterPro" id="IPR016032">
    <property type="entry name" value="Sig_transdc_resp-reg_C-effctor"/>
</dbReference>
<keyword evidence="6" id="KW-1185">Reference proteome</keyword>
<dbReference type="InterPro" id="IPR029016">
    <property type="entry name" value="GAF-like_dom_sf"/>
</dbReference>
<reference evidence="5" key="1">
    <citation type="submission" date="2023-06" db="EMBL/GenBank/DDBJ databases">
        <title>full genome analysis of Phenantherene degrader P3.</title>
        <authorList>
            <person name="Akbar A."/>
            <person name="Rahmeh R."/>
            <person name="Kishk M."/>
        </authorList>
    </citation>
    <scope>NUCLEOTIDE SEQUENCE</scope>
    <source>
        <strain evidence="5">P3</strain>
    </source>
</reference>
<dbReference type="Pfam" id="PF00196">
    <property type="entry name" value="GerE"/>
    <property type="match status" value="1"/>
</dbReference>
<evidence type="ECO:0000256" key="1">
    <source>
        <dbReference type="ARBA" id="ARBA00023015"/>
    </source>
</evidence>
<dbReference type="SUPFAM" id="SSF55781">
    <property type="entry name" value="GAF domain-like"/>
    <property type="match status" value="1"/>
</dbReference>
<evidence type="ECO:0000256" key="2">
    <source>
        <dbReference type="ARBA" id="ARBA00023125"/>
    </source>
</evidence>
<keyword evidence="1" id="KW-0805">Transcription regulation</keyword>
<dbReference type="SUPFAM" id="SSF46894">
    <property type="entry name" value="C-terminal effector domain of the bipartite response regulators"/>
    <property type="match status" value="1"/>
</dbReference>
<accession>A0ABT7W2N1</accession>
<dbReference type="Gene3D" id="1.10.10.10">
    <property type="entry name" value="Winged helix-like DNA-binding domain superfamily/Winged helix DNA-binding domain"/>
    <property type="match status" value="1"/>
</dbReference>
<gene>
    <name evidence="5" type="ORF">QUC21_10220</name>
</gene>
<evidence type="ECO:0000313" key="5">
    <source>
        <dbReference type="EMBL" id="MDM9559405.1"/>
    </source>
</evidence>
<keyword evidence="3" id="KW-0804">Transcription</keyword>